<evidence type="ECO:0000313" key="8">
    <source>
        <dbReference type="Proteomes" id="UP000317593"/>
    </source>
</evidence>
<keyword evidence="8" id="KW-1185">Reference proteome</keyword>
<evidence type="ECO:0000256" key="1">
    <source>
        <dbReference type="ARBA" id="ARBA00004442"/>
    </source>
</evidence>
<proteinExistence type="inferred from homology"/>
<dbReference type="SUPFAM" id="SSF48452">
    <property type="entry name" value="TPR-like"/>
    <property type="match status" value="1"/>
</dbReference>
<accession>A0A521BNG3</accession>
<dbReference type="Gene3D" id="1.25.40.390">
    <property type="match status" value="1"/>
</dbReference>
<evidence type="ECO:0000313" key="7">
    <source>
        <dbReference type="EMBL" id="SMO48656.1"/>
    </source>
</evidence>
<comment type="similarity">
    <text evidence="2">Belongs to the SusD family.</text>
</comment>
<comment type="subcellular location">
    <subcellularLocation>
        <location evidence="1">Cell outer membrane</location>
    </subcellularLocation>
</comment>
<evidence type="ECO:0000256" key="3">
    <source>
        <dbReference type="ARBA" id="ARBA00022729"/>
    </source>
</evidence>
<dbReference type="InterPro" id="IPR012944">
    <property type="entry name" value="SusD_RagB_dom"/>
</dbReference>
<organism evidence="7 8">
    <name type="scientific">Fodinibius sediminis</name>
    <dbReference type="NCBI Taxonomy" id="1214077"/>
    <lineage>
        <taxon>Bacteria</taxon>
        <taxon>Pseudomonadati</taxon>
        <taxon>Balneolota</taxon>
        <taxon>Balneolia</taxon>
        <taxon>Balneolales</taxon>
        <taxon>Balneolaceae</taxon>
        <taxon>Fodinibius</taxon>
    </lineage>
</organism>
<dbReference type="Pfam" id="PF07980">
    <property type="entry name" value="SusD_RagB"/>
    <property type="match status" value="1"/>
</dbReference>
<dbReference type="EMBL" id="FXTH01000003">
    <property type="protein sequence ID" value="SMO48656.1"/>
    <property type="molecule type" value="Genomic_DNA"/>
</dbReference>
<evidence type="ECO:0000256" key="4">
    <source>
        <dbReference type="ARBA" id="ARBA00023136"/>
    </source>
</evidence>
<dbReference type="AlphaFoldDB" id="A0A521BNG3"/>
<reference evidence="7 8" key="1">
    <citation type="submission" date="2017-05" db="EMBL/GenBank/DDBJ databases">
        <authorList>
            <person name="Varghese N."/>
            <person name="Submissions S."/>
        </authorList>
    </citation>
    <scope>NUCLEOTIDE SEQUENCE [LARGE SCALE GENOMIC DNA]</scope>
    <source>
        <strain evidence="7 8">DSM 21194</strain>
    </source>
</reference>
<dbReference type="InterPro" id="IPR011990">
    <property type="entry name" value="TPR-like_helical_dom_sf"/>
</dbReference>
<keyword evidence="5" id="KW-0998">Cell outer membrane</keyword>
<evidence type="ECO:0000256" key="5">
    <source>
        <dbReference type="ARBA" id="ARBA00023237"/>
    </source>
</evidence>
<evidence type="ECO:0000259" key="6">
    <source>
        <dbReference type="Pfam" id="PF07980"/>
    </source>
</evidence>
<protein>
    <submittedName>
        <fullName evidence="7">SusD family protein</fullName>
    </submittedName>
</protein>
<dbReference type="Proteomes" id="UP000317593">
    <property type="component" value="Unassembled WGS sequence"/>
</dbReference>
<dbReference type="GO" id="GO:0009279">
    <property type="term" value="C:cell outer membrane"/>
    <property type="evidence" value="ECO:0007669"/>
    <property type="project" value="UniProtKB-SubCell"/>
</dbReference>
<gene>
    <name evidence="7" type="ORF">SAMN06265218_103245</name>
</gene>
<keyword evidence="3" id="KW-0732">Signal</keyword>
<name>A0A521BNG3_9BACT</name>
<feature type="domain" description="RagB/SusD" evidence="6">
    <location>
        <begin position="21"/>
        <end position="48"/>
    </location>
</feature>
<evidence type="ECO:0000256" key="2">
    <source>
        <dbReference type="ARBA" id="ARBA00006275"/>
    </source>
</evidence>
<sequence length="48" mass="5756">MQQHATDVKDIQPHFTEPVYNIEEYKLLYPIPEREWTLNADVTQNPGW</sequence>
<keyword evidence="4" id="KW-0472">Membrane</keyword>